<dbReference type="AlphaFoldDB" id="A0A0C3NUI4"/>
<proteinExistence type="predicted"/>
<reference evidence="2 3" key="1">
    <citation type="submission" date="2014-04" db="EMBL/GenBank/DDBJ databases">
        <authorList>
            <consortium name="DOE Joint Genome Institute"/>
            <person name="Kuo A."/>
            <person name="Kohler A."/>
            <person name="Costa M.D."/>
            <person name="Nagy L.G."/>
            <person name="Floudas D."/>
            <person name="Copeland A."/>
            <person name="Barry K.W."/>
            <person name="Cichocki N."/>
            <person name="Veneault-Fourrey C."/>
            <person name="LaButti K."/>
            <person name="Lindquist E.A."/>
            <person name="Lipzen A."/>
            <person name="Lundell T."/>
            <person name="Morin E."/>
            <person name="Murat C."/>
            <person name="Sun H."/>
            <person name="Tunlid A."/>
            <person name="Henrissat B."/>
            <person name="Grigoriev I.V."/>
            <person name="Hibbett D.S."/>
            <person name="Martin F."/>
            <person name="Nordberg H.P."/>
            <person name="Cantor M.N."/>
            <person name="Hua S.X."/>
        </authorList>
    </citation>
    <scope>NUCLEOTIDE SEQUENCE [LARGE SCALE GENOMIC DNA]</scope>
    <source>
        <strain evidence="2 3">Marx 270</strain>
    </source>
</reference>
<evidence type="ECO:0000256" key="1">
    <source>
        <dbReference type="SAM" id="MobiDB-lite"/>
    </source>
</evidence>
<sequence>MATTKPSTETHLGHSVVEVEKLSSSELTLQSPSRPPSFDVGQLGSDVVVVVDSAELLDPTLLPLKSPSIFSTIPSSHNSLDSGFDPHQVVFPHLEDWPKPPVTTSAAPRSRKALSMTCMSKGNEVRNIPRSRSMCPSSTRSRKYTYRQNSLQIPGTRTADKPEAVSDDMTDTSERPLVLD</sequence>
<dbReference type="HOGENOM" id="CLU_1496834_0_0_1"/>
<name>A0A0C3NUI4_PISTI</name>
<feature type="region of interest" description="Disordered" evidence="1">
    <location>
        <begin position="127"/>
        <end position="180"/>
    </location>
</feature>
<dbReference type="InParanoid" id="A0A0C3NUI4"/>
<evidence type="ECO:0000313" key="2">
    <source>
        <dbReference type="EMBL" id="KIN98853.1"/>
    </source>
</evidence>
<keyword evidence="3" id="KW-1185">Reference proteome</keyword>
<protein>
    <submittedName>
        <fullName evidence="2">Uncharacterized protein</fullName>
    </submittedName>
</protein>
<dbReference type="OrthoDB" id="10591668at2759"/>
<dbReference type="Proteomes" id="UP000054217">
    <property type="component" value="Unassembled WGS sequence"/>
</dbReference>
<organism evidence="2 3">
    <name type="scientific">Pisolithus tinctorius Marx 270</name>
    <dbReference type="NCBI Taxonomy" id="870435"/>
    <lineage>
        <taxon>Eukaryota</taxon>
        <taxon>Fungi</taxon>
        <taxon>Dikarya</taxon>
        <taxon>Basidiomycota</taxon>
        <taxon>Agaricomycotina</taxon>
        <taxon>Agaricomycetes</taxon>
        <taxon>Agaricomycetidae</taxon>
        <taxon>Boletales</taxon>
        <taxon>Sclerodermatineae</taxon>
        <taxon>Pisolithaceae</taxon>
        <taxon>Pisolithus</taxon>
    </lineage>
</organism>
<reference evidence="3" key="2">
    <citation type="submission" date="2015-01" db="EMBL/GenBank/DDBJ databases">
        <title>Evolutionary Origins and Diversification of the Mycorrhizal Mutualists.</title>
        <authorList>
            <consortium name="DOE Joint Genome Institute"/>
            <consortium name="Mycorrhizal Genomics Consortium"/>
            <person name="Kohler A."/>
            <person name="Kuo A."/>
            <person name="Nagy L.G."/>
            <person name="Floudas D."/>
            <person name="Copeland A."/>
            <person name="Barry K.W."/>
            <person name="Cichocki N."/>
            <person name="Veneault-Fourrey C."/>
            <person name="LaButti K."/>
            <person name="Lindquist E.A."/>
            <person name="Lipzen A."/>
            <person name="Lundell T."/>
            <person name="Morin E."/>
            <person name="Murat C."/>
            <person name="Riley R."/>
            <person name="Ohm R."/>
            <person name="Sun H."/>
            <person name="Tunlid A."/>
            <person name="Henrissat B."/>
            <person name="Grigoriev I.V."/>
            <person name="Hibbett D.S."/>
            <person name="Martin F."/>
        </authorList>
    </citation>
    <scope>NUCLEOTIDE SEQUENCE [LARGE SCALE GENOMIC DNA]</scope>
    <source>
        <strain evidence="3">Marx 270</strain>
    </source>
</reference>
<feature type="compositionally biased region" description="Polar residues" evidence="1">
    <location>
        <begin position="146"/>
        <end position="155"/>
    </location>
</feature>
<evidence type="ECO:0000313" key="3">
    <source>
        <dbReference type="Proteomes" id="UP000054217"/>
    </source>
</evidence>
<dbReference type="EMBL" id="KN832011">
    <property type="protein sequence ID" value="KIN98853.1"/>
    <property type="molecule type" value="Genomic_DNA"/>
</dbReference>
<gene>
    <name evidence="2" type="ORF">M404DRAFT_156873</name>
</gene>
<accession>A0A0C3NUI4</accession>